<feature type="chain" id="PRO_5032661745" description="Lipoprotein" evidence="2">
    <location>
        <begin position="33"/>
        <end position="190"/>
    </location>
</feature>
<protein>
    <recommendedName>
        <fullName evidence="5">Lipoprotein</fullName>
    </recommendedName>
</protein>
<keyword evidence="2" id="KW-0732">Signal</keyword>
<evidence type="ECO:0000256" key="2">
    <source>
        <dbReference type="SAM" id="SignalP"/>
    </source>
</evidence>
<dbReference type="EMBL" id="JABBJJ010000080">
    <property type="protein sequence ID" value="NMO16859.1"/>
    <property type="molecule type" value="Genomic_DNA"/>
</dbReference>
<evidence type="ECO:0000313" key="3">
    <source>
        <dbReference type="EMBL" id="NMO16859.1"/>
    </source>
</evidence>
<gene>
    <name evidence="3" type="ORF">HG543_18620</name>
</gene>
<name>A0A848LCZ1_9BACT</name>
<proteinExistence type="predicted"/>
<reference evidence="3 4" key="1">
    <citation type="submission" date="2020-04" db="EMBL/GenBank/DDBJ databases">
        <title>Draft genome of Pyxidicoccus fallax type strain.</title>
        <authorList>
            <person name="Whitworth D.E."/>
        </authorList>
    </citation>
    <scope>NUCLEOTIDE SEQUENCE [LARGE SCALE GENOMIC DNA]</scope>
    <source>
        <strain evidence="3 4">DSM 14698</strain>
    </source>
</reference>
<feature type="compositionally biased region" description="Low complexity" evidence="1">
    <location>
        <begin position="42"/>
        <end position="63"/>
    </location>
</feature>
<dbReference type="AlphaFoldDB" id="A0A848LCZ1"/>
<feature type="region of interest" description="Disordered" evidence="1">
    <location>
        <begin position="34"/>
        <end position="72"/>
    </location>
</feature>
<evidence type="ECO:0000313" key="4">
    <source>
        <dbReference type="Proteomes" id="UP000518300"/>
    </source>
</evidence>
<evidence type="ECO:0000256" key="1">
    <source>
        <dbReference type="SAM" id="MobiDB-lite"/>
    </source>
</evidence>
<evidence type="ECO:0008006" key="5">
    <source>
        <dbReference type="Google" id="ProtNLM"/>
    </source>
</evidence>
<organism evidence="3 4">
    <name type="scientific">Pyxidicoccus fallax</name>
    <dbReference type="NCBI Taxonomy" id="394095"/>
    <lineage>
        <taxon>Bacteria</taxon>
        <taxon>Pseudomonadati</taxon>
        <taxon>Myxococcota</taxon>
        <taxon>Myxococcia</taxon>
        <taxon>Myxococcales</taxon>
        <taxon>Cystobacterineae</taxon>
        <taxon>Myxococcaceae</taxon>
        <taxon>Pyxidicoccus</taxon>
    </lineage>
</organism>
<dbReference type="RefSeq" id="WP_169346147.1">
    <property type="nucleotide sequence ID" value="NZ_JABBJJ010000080.1"/>
</dbReference>
<comment type="caution">
    <text evidence="3">The sequence shown here is derived from an EMBL/GenBank/DDBJ whole genome shotgun (WGS) entry which is preliminary data.</text>
</comment>
<feature type="signal peptide" evidence="2">
    <location>
        <begin position="1"/>
        <end position="32"/>
    </location>
</feature>
<sequence>MPPRQPPSRSRSAHLRLAGWLLLGACACSRPAQPEVHPSIQATPAPAADASPAPAVAASPSGAGEATAPSAPDAGPALSIAKLLRLKPVSGTHVIEGFVTRVVPCPPCPKGAMCKPCMGDHVIVSDTLRAPENHDQLGAGDVIVFVPRPALMRRMSEGQRYGLTVRIRPMKTTAQPINDVELTDLRLLSP</sequence>
<keyword evidence="4" id="KW-1185">Reference proteome</keyword>
<accession>A0A848LCZ1</accession>
<dbReference type="PROSITE" id="PS51257">
    <property type="entry name" value="PROKAR_LIPOPROTEIN"/>
    <property type="match status" value="1"/>
</dbReference>
<dbReference type="Proteomes" id="UP000518300">
    <property type="component" value="Unassembled WGS sequence"/>
</dbReference>